<evidence type="ECO:0000259" key="2">
    <source>
        <dbReference type="Pfam" id="PF14420"/>
    </source>
</evidence>
<feature type="region of interest" description="Disordered" evidence="1">
    <location>
        <begin position="164"/>
        <end position="183"/>
    </location>
</feature>
<feature type="compositionally biased region" description="Acidic residues" evidence="1">
    <location>
        <begin position="79"/>
        <end position="98"/>
    </location>
</feature>
<evidence type="ECO:0000313" key="3">
    <source>
        <dbReference type="EMBL" id="KAF2760210.1"/>
    </source>
</evidence>
<keyword evidence="4" id="KW-1185">Reference proteome</keyword>
<feature type="domain" description="Clr5" evidence="2">
    <location>
        <begin position="16"/>
        <end position="67"/>
    </location>
</feature>
<dbReference type="Pfam" id="PF14420">
    <property type="entry name" value="Clr5"/>
    <property type="match status" value="1"/>
</dbReference>
<name>A0A6A6WDZ8_9PEZI</name>
<dbReference type="GeneID" id="54489087"/>
<protein>
    <recommendedName>
        <fullName evidence="2">Clr5 domain-containing protein</fullName>
    </recommendedName>
</protein>
<proteinExistence type="predicted"/>
<gene>
    <name evidence="3" type="ORF">EJ05DRAFT_508772</name>
</gene>
<reference evidence="3" key="1">
    <citation type="journal article" date="2020" name="Stud. Mycol.">
        <title>101 Dothideomycetes genomes: a test case for predicting lifestyles and emergence of pathogens.</title>
        <authorList>
            <person name="Haridas S."/>
            <person name="Albert R."/>
            <person name="Binder M."/>
            <person name="Bloem J."/>
            <person name="Labutti K."/>
            <person name="Salamov A."/>
            <person name="Andreopoulos B."/>
            <person name="Baker S."/>
            <person name="Barry K."/>
            <person name="Bills G."/>
            <person name="Bluhm B."/>
            <person name="Cannon C."/>
            <person name="Castanera R."/>
            <person name="Culley D."/>
            <person name="Daum C."/>
            <person name="Ezra D."/>
            <person name="Gonzalez J."/>
            <person name="Henrissat B."/>
            <person name="Kuo A."/>
            <person name="Liang C."/>
            <person name="Lipzen A."/>
            <person name="Lutzoni F."/>
            <person name="Magnuson J."/>
            <person name="Mondo S."/>
            <person name="Nolan M."/>
            <person name="Ohm R."/>
            <person name="Pangilinan J."/>
            <person name="Park H.-J."/>
            <person name="Ramirez L."/>
            <person name="Alfaro M."/>
            <person name="Sun H."/>
            <person name="Tritt A."/>
            <person name="Yoshinaga Y."/>
            <person name="Zwiers L.-H."/>
            <person name="Turgeon B."/>
            <person name="Goodwin S."/>
            <person name="Spatafora J."/>
            <person name="Crous P."/>
            <person name="Grigoriev I."/>
        </authorList>
    </citation>
    <scope>NUCLEOTIDE SEQUENCE</scope>
    <source>
        <strain evidence="3">CBS 121739</strain>
    </source>
</reference>
<dbReference type="OrthoDB" id="5308957at2759"/>
<sequence>MSSAGSKRTYARPIPENIWEQKKKLISDLYCSSEIKYKDIVLAMNSKHGFEATIDQYRKQFKKWGWKRRAEYSIGDSNGPEDSEDPTESENPGDEDHDGCDHTTPHPPAAIISDYQSFETSQEVINNYNASSEQHRSDEISWDQLEDLYFSTLGVGAGISSLMTNAVDPPGTSTIDPRRLDTPEHSNIERHSVLYTTDSPWISLAALRHSSMAVTADECRHNSIADRRTSFLASSWTSSGIRTMRSAAERAAKEQAAKARPGDVPVSSELGSSFDASQGSACCLSTMYDIID</sequence>
<dbReference type="AlphaFoldDB" id="A0A6A6WDZ8"/>
<evidence type="ECO:0000256" key="1">
    <source>
        <dbReference type="SAM" id="MobiDB-lite"/>
    </source>
</evidence>
<dbReference type="PANTHER" id="PTHR38788:SF3">
    <property type="entry name" value="CLR5 DOMAIN-CONTAINING PROTEIN"/>
    <property type="match status" value="1"/>
</dbReference>
<evidence type="ECO:0000313" key="4">
    <source>
        <dbReference type="Proteomes" id="UP000799437"/>
    </source>
</evidence>
<dbReference type="RefSeq" id="XP_033602661.1">
    <property type="nucleotide sequence ID" value="XM_033748033.1"/>
</dbReference>
<dbReference type="PANTHER" id="PTHR38788">
    <property type="entry name" value="CLR5 DOMAIN-CONTAINING PROTEIN"/>
    <property type="match status" value="1"/>
</dbReference>
<dbReference type="InterPro" id="IPR025676">
    <property type="entry name" value="Clr5_dom"/>
</dbReference>
<dbReference type="Proteomes" id="UP000799437">
    <property type="component" value="Unassembled WGS sequence"/>
</dbReference>
<feature type="region of interest" description="Disordered" evidence="1">
    <location>
        <begin position="72"/>
        <end position="110"/>
    </location>
</feature>
<dbReference type="EMBL" id="ML996568">
    <property type="protein sequence ID" value="KAF2760210.1"/>
    <property type="molecule type" value="Genomic_DNA"/>
</dbReference>
<organism evidence="3 4">
    <name type="scientific">Pseudovirgaria hyperparasitica</name>
    <dbReference type="NCBI Taxonomy" id="470096"/>
    <lineage>
        <taxon>Eukaryota</taxon>
        <taxon>Fungi</taxon>
        <taxon>Dikarya</taxon>
        <taxon>Ascomycota</taxon>
        <taxon>Pezizomycotina</taxon>
        <taxon>Dothideomycetes</taxon>
        <taxon>Dothideomycetes incertae sedis</taxon>
        <taxon>Acrospermales</taxon>
        <taxon>Acrospermaceae</taxon>
        <taxon>Pseudovirgaria</taxon>
    </lineage>
</organism>
<accession>A0A6A6WDZ8</accession>